<protein>
    <submittedName>
        <fullName evidence="2">CGNR zinc finger domain-containing protein</fullName>
    </submittedName>
</protein>
<proteinExistence type="predicted"/>
<dbReference type="SUPFAM" id="SSF160904">
    <property type="entry name" value="Jann2411-like"/>
    <property type="match status" value="1"/>
</dbReference>
<dbReference type="Pfam" id="PF11706">
    <property type="entry name" value="zf-CGNR"/>
    <property type="match status" value="1"/>
</dbReference>
<evidence type="ECO:0000313" key="3">
    <source>
        <dbReference type="Proteomes" id="UP001049518"/>
    </source>
</evidence>
<dbReference type="EMBL" id="CP059572">
    <property type="protein sequence ID" value="QXJ24662.1"/>
    <property type="molecule type" value="Genomic_DNA"/>
</dbReference>
<feature type="domain" description="Zinc finger CGNR" evidence="1">
    <location>
        <begin position="132"/>
        <end position="169"/>
    </location>
</feature>
<dbReference type="InterPro" id="IPR021005">
    <property type="entry name" value="Znf_CGNR"/>
</dbReference>
<accession>A0ABX8R0V9</accession>
<dbReference type="InterPro" id="IPR010852">
    <property type="entry name" value="ABATE"/>
</dbReference>
<gene>
    <name evidence="2" type="ORF">AGRA3207_006035</name>
</gene>
<sequence length="190" mass="20846">MDLASYADLAVDLVNTQHPSHDPLRDLEGLQALLLHRPHLGGRTAHRDLDAMRDLRAELRAIFVSAARGDAEDAIERLNILLIQHPVHPQMTRHDGQDWHLHFNEGGSIPDRVAARTAMGLAAKIGSQGIDRLGVCRAEDCGRVYFDTTAKGSRRYCSDLCAGRPSVTAACHPSAPRVSVPRRPARRSGQ</sequence>
<evidence type="ECO:0000259" key="1">
    <source>
        <dbReference type="Pfam" id="PF11706"/>
    </source>
</evidence>
<evidence type="ECO:0000313" key="2">
    <source>
        <dbReference type="EMBL" id="QXJ24662.1"/>
    </source>
</evidence>
<dbReference type="PANTHER" id="PTHR35525:SF3">
    <property type="entry name" value="BLL6575 PROTEIN"/>
    <property type="match status" value="1"/>
</dbReference>
<keyword evidence="3" id="KW-1185">Reference proteome</keyword>
<dbReference type="Proteomes" id="UP001049518">
    <property type="component" value="Chromosome"/>
</dbReference>
<reference evidence="2" key="1">
    <citation type="submission" date="2020-07" db="EMBL/GenBank/DDBJ databases">
        <authorList>
            <person name="Tarantini F.S."/>
            <person name="Hong K.W."/>
            <person name="Chan K.G."/>
        </authorList>
    </citation>
    <scope>NUCLEOTIDE SEQUENCE</scope>
    <source>
        <strain evidence="2">32-07</strain>
    </source>
</reference>
<organism evidence="2 3">
    <name type="scientific">Actinomadura graeca</name>
    <dbReference type="NCBI Taxonomy" id="2750812"/>
    <lineage>
        <taxon>Bacteria</taxon>
        <taxon>Bacillati</taxon>
        <taxon>Actinomycetota</taxon>
        <taxon>Actinomycetes</taxon>
        <taxon>Streptosporangiales</taxon>
        <taxon>Thermomonosporaceae</taxon>
        <taxon>Actinomadura</taxon>
    </lineage>
</organism>
<dbReference type="InterPro" id="IPR023286">
    <property type="entry name" value="ABATE_dom_sf"/>
</dbReference>
<name>A0ABX8R0V9_9ACTN</name>
<dbReference type="RefSeq" id="WP_231330553.1">
    <property type="nucleotide sequence ID" value="NZ_CP059572.1"/>
</dbReference>
<dbReference type="Pfam" id="PF07336">
    <property type="entry name" value="ABATE"/>
    <property type="match status" value="1"/>
</dbReference>
<dbReference type="PANTHER" id="PTHR35525">
    <property type="entry name" value="BLL6575 PROTEIN"/>
    <property type="match status" value="1"/>
</dbReference>
<dbReference type="Gene3D" id="1.10.3300.10">
    <property type="entry name" value="Jann2411-like domain"/>
    <property type="match status" value="1"/>
</dbReference>